<dbReference type="Pfam" id="PF22810">
    <property type="entry name" value="LPMO_AA14"/>
    <property type="match status" value="2"/>
</dbReference>
<keyword evidence="4" id="KW-0479">Metal-binding</keyword>
<evidence type="ECO:0000256" key="7">
    <source>
        <dbReference type="ARBA" id="ARBA00023008"/>
    </source>
</evidence>
<keyword evidence="10" id="KW-0325">Glycoprotein</keyword>
<keyword evidence="5" id="KW-0732">Signal</keyword>
<comment type="caution">
    <text evidence="13">The sequence shown here is derived from an EMBL/GenBank/DDBJ whole genome shotgun (WGS) entry which is preliminary data.</text>
</comment>
<evidence type="ECO:0000256" key="2">
    <source>
        <dbReference type="ARBA" id="ARBA00004613"/>
    </source>
</evidence>
<evidence type="ECO:0000256" key="11">
    <source>
        <dbReference type="ARBA" id="ARBA00046340"/>
    </source>
</evidence>
<dbReference type="AlphaFoldDB" id="A0A8H8CLJ2"/>
<dbReference type="GO" id="GO:0046872">
    <property type="term" value="F:metal ion binding"/>
    <property type="evidence" value="ECO:0007669"/>
    <property type="project" value="UniProtKB-KW"/>
</dbReference>
<sequence>MPRHDISLSGELDPPLYLYGLHVQPTDASTQCDVFRRAGSTTLLVQLRSDAMYCRPASWALLFACFDSMCNQRMLQREASSSGKQDLTHYVSSYAPTPCIAFRRAGPSPLLVSTSCATNGPQAAQDLNSYAIVQLNFKDWWYGDFLELPAGGSFTVEIASNRAKTTLAYNGRDTSEWPDGATYPEDYSDIKAVTPQNLAVFTVRYNTPWKRVISYDVPANLPACPEGGCICAWGWVPNGCGQPNMYHQPFKCKVTGAKSTTPIAPPQPPVWCEGNPGACVKGSKQMIYWNQNEGNNIAVSGYDLSGSFKSPAYNAKLGFADGAQNDIFAGAPSAPAGNSGSNNSGSNNNNSGSNKPNSNNGSGSNNANSGGNTGASPAPANLAAGASSSASASASSASAASVSTSNDNGNPAPSCQKRSSRRRRRALLPSPEEGVLVKKSPEPEPQVKVAATTAHRRLHAKRQWFSL</sequence>
<keyword evidence="3" id="KW-0964">Secreted</keyword>
<feature type="compositionally biased region" description="Polar residues" evidence="12">
    <location>
        <begin position="406"/>
        <end position="417"/>
    </location>
</feature>
<keyword evidence="9" id="KW-1015">Disulfide bond</keyword>
<evidence type="ECO:0000256" key="6">
    <source>
        <dbReference type="ARBA" id="ARBA00023002"/>
    </source>
</evidence>
<keyword evidence="8" id="KW-0503">Monooxygenase</keyword>
<evidence type="ECO:0000256" key="1">
    <source>
        <dbReference type="ARBA" id="ARBA00001973"/>
    </source>
</evidence>
<keyword evidence="7" id="KW-0186">Copper</keyword>
<evidence type="ECO:0000256" key="8">
    <source>
        <dbReference type="ARBA" id="ARBA00023033"/>
    </source>
</evidence>
<gene>
    <name evidence="13" type="ORF">JR316_003019</name>
</gene>
<dbReference type="InterPro" id="IPR054497">
    <property type="entry name" value="LPMO_AA14"/>
</dbReference>
<evidence type="ECO:0000313" key="13">
    <source>
        <dbReference type="EMBL" id="KAG5170942.1"/>
    </source>
</evidence>
<comment type="similarity">
    <text evidence="11">Belongs to the polysaccharide monooxygenase AA14 family.</text>
</comment>
<evidence type="ECO:0000256" key="9">
    <source>
        <dbReference type="ARBA" id="ARBA00023157"/>
    </source>
</evidence>
<reference evidence="13" key="1">
    <citation type="submission" date="2021-02" db="EMBL/GenBank/DDBJ databases">
        <title>Psilocybe cubensis genome.</title>
        <authorList>
            <person name="Mckernan K.J."/>
            <person name="Crawford S."/>
            <person name="Trippe A."/>
            <person name="Kane L.T."/>
            <person name="Mclaughlin S."/>
        </authorList>
    </citation>
    <scope>NUCLEOTIDE SEQUENCE [LARGE SCALE GENOMIC DNA]</scope>
    <source>
        <strain evidence="13">MGC-MH-2018</strain>
    </source>
</reference>
<comment type="cofactor">
    <cofactor evidence="1">
        <name>Cu(2+)</name>
        <dbReference type="ChEBI" id="CHEBI:29036"/>
    </cofactor>
</comment>
<accession>A0A8H8CLJ2</accession>
<evidence type="ECO:0000256" key="4">
    <source>
        <dbReference type="ARBA" id="ARBA00022723"/>
    </source>
</evidence>
<evidence type="ECO:0000256" key="12">
    <source>
        <dbReference type="SAM" id="MobiDB-lite"/>
    </source>
</evidence>
<dbReference type="EMBL" id="JAFIQS010000003">
    <property type="protein sequence ID" value="KAG5170942.1"/>
    <property type="molecule type" value="Genomic_DNA"/>
</dbReference>
<name>A0A8H8CLJ2_PSICU</name>
<evidence type="ECO:0000256" key="3">
    <source>
        <dbReference type="ARBA" id="ARBA00022525"/>
    </source>
</evidence>
<keyword evidence="6" id="KW-0560">Oxidoreductase</keyword>
<evidence type="ECO:0000256" key="5">
    <source>
        <dbReference type="ARBA" id="ARBA00022729"/>
    </source>
</evidence>
<dbReference type="GO" id="GO:0004497">
    <property type="term" value="F:monooxygenase activity"/>
    <property type="evidence" value="ECO:0007669"/>
    <property type="project" value="UniProtKB-KW"/>
</dbReference>
<proteinExistence type="inferred from homology"/>
<comment type="subcellular location">
    <subcellularLocation>
        <location evidence="2">Secreted</location>
    </subcellularLocation>
</comment>
<feature type="region of interest" description="Disordered" evidence="12">
    <location>
        <begin position="400"/>
        <end position="447"/>
    </location>
</feature>
<evidence type="ECO:0000256" key="10">
    <source>
        <dbReference type="ARBA" id="ARBA00023180"/>
    </source>
</evidence>
<dbReference type="GO" id="GO:0005576">
    <property type="term" value="C:extracellular region"/>
    <property type="evidence" value="ECO:0007669"/>
    <property type="project" value="UniProtKB-SubCell"/>
</dbReference>
<protein>
    <submittedName>
        <fullName evidence="13">Uncharacterized protein</fullName>
    </submittedName>
</protein>
<organism evidence="13">
    <name type="scientific">Psilocybe cubensis</name>
    <name type="common">Psychedelic mushroom</name>
    <name type="synonym">Stropharia cubensis</name>
    <dbReference type="NCBI Taxonomy" id="181762"/>
    <lineage>
        <taxon>Eukaryota</taxon>
        <taxon>Fungi</taxon>
        <taxon>Dikarya</taxon>
        <taxon>Basidiomycota</taxon>
        <taxon>Agaricomycotina</taxon>
        <taxon>Agaricomycetes</taxon>
        <taxon>Agaricomycetidae</taxon>
        <taxon>Agaricales</taxon>
        <taxon>Agaricineae</taxon>
        <taxon>Strophariaceae</taxon>
        <taxon>Psilocybe</taxon>
    </lineage>
</organism>
<feature type="region of interest" description="Disordered" evidence="12">
    <location>
        <begin position="330"/>
        <end position="383"/>
    </location>
</feature>